<reference evidence="1 2" key="1">
    <citation type="submission" date="2021-08" db="EMBL/GenBank/DDBJ databases">
        <title>complete genome sequencing of Deefgea sp. D25.</title>
        <authorList>
            <person name="Bae J.-W."/>
            <person name="Gim D.-H."/>
        </authorList>
    </citation>
    <scope>NUCLEOTIDE SEQUENCE [LARGE SCALE GENOMIC DNA]</scope>
    <source>
        <strain evidence="1 2">D25</strain>
    </source>
</reference>
<sequence>MNLESYLDYANRSICQATMIYDLARSAEKLVDPKAFSDDIALLSEAPCLESYVGTPSLPKEHPFLLKISIESQAAINISYTGCVEQAPRSEFGRIPLPLPEIQGSRVIPYVAKMVIIEQFELMKKYIGLLSAPINKKQLDKYKSHISTDLFEVHCEILERRNALTHELNASPASMKEAVEFFNSCLWISKCYFELGESNLRQVALSLK</sequence>
<dbReference type="EMBL" id="CP081150">
    <property type="protein sequence ID" value="QZA77145.1"/>
    <property type="molecule type" value="Genomic_DNA"/>
</dbReference>
<protein>
    <recommendedName>
        <fullName evidence="3">RiboL-PSP-HEPN domain-containing protein</fullName>
    </recommendedName>
</protein>
<evidence type="ECO:0000313" key="2">
    <source>
        <dbReference type="Proteomes" id="UP000825679"/>
    </source>
</evidence>
<name>A0ABX8Z7L1_9NEIS</name>
<gene>
    <name evidence="1" type="ORF">K4H28_12730</name>
</gene>
<proteinExistence type="predicted"/>
<organism evidence="1 2">
    <name type="scientific">Deefgea tanakiae</name>
    <dbReference type="NCBI Taxonomy" id="2865840"/>
    <lineage>
        <taxon>Bacteria</taxon>
        <taxon>Pseudomonadati</taxon>
        <taxon>Pseudomonadota</taxon>
        <taxon>Betaproteobacteria</taxon>
        <taxon>Neisseriales</taxon>
        <taxon>Chitinibacteraceae</taxon>
        <taxon>Deefgea</taxon>
    </lineage>
</organism>
<dbReference type="Proteomes" id="UP000825679">
    <property type="component" value="Chromosome"/>
</dbReference>
<accession>A0ABX8Z7L1</accession>
<keyword evidence="2" id="KW-1185">Reference proteome</keyword>
<evidence type="ECO:0008006" key="3">
    <source>
        <dbReference type="Google" id="ProtNLM"/>
    </source>
</evidence>
<dbReference type="RefSeq" id="WP_221005528.1">
    <property type="nucleotide sequence ID" value="NZ_CP081150.1"/>
</dbReference>
<evidence type="ECO:0000313" key="1">
    <source>
        <dbReference type="EMBL" id="QZA77145.1"/>
    </source>
</evidence>